<dbReference type="EMBL" id="CP003470">
    <property type="protein sequence ID" value="AGG87663.1"/>
    <property type="molecule type" value="Genomic_DNA"/>
</dbReference>
<accession>M4NDW2</accession>
<dbReference type="AlphaFoldDB" id="M4NDW2"/>
<reference evidence="1 2" key="1">
    <citation type="submission" date="2012-04" db="EMBL/GenBank/DDBJ databases">
        <title>Complete genome of Rhodanobacter sp. 2APBS1.</title>
        <authorList>
            <consortium name="US DOE Joint Genome Institute"/>
            <person name="Huntemann M."/>
            <person name="Wei C.-L."/>
            <person name="Han J."/>
            <person name="Detter J.C."/>
            <person name="Han C."/>
            <person name="Tapia R."/>
            <person name="Munk A.C.C."/>
            <person name="Chen A."/>
            <person name="Krypides N."/>
            <person name="Mavromatis K."/>
            <person name="Markowitz V."/>
            <person name="Szeto E."/>
            <person name="Ivanova N."/>
            <person name="Mikhailova N."/>
            <person name="Ovchinnikova G."/>
            <person name="Pagani I."/>
            <person name="Pati A."/>
            <person name="Goodwin L."/>
            <person name="Peters L."/>
            <person name="Pitluck S."/>
            <person name="Woyke T."/>
            <person name="Prakash O."/>
            <person name="Elkins J."/>
            <person name="Brown S."/>
            <person name="Palumbo A."/>
            <person name="Hemme C."/>
            <person name="Zhou J."/>
            <person name="Watson D."/>
            <person name="Jardine P."/>
            <person name="Kostka J."/>
            <person name="Green S."/>
        </authorList>
    </citation>
    <scope>NUCLEOTIDE SEQUENCE [LARGE SCALE GENOMIC DNA]</scope>
    <source>
        <strain evidence="1 2">2APBS1</strain>
    </source>
</reference>
<evidence type="ECO:0000313" key="2">
    <source>
        <dbReference type="Proteomes" id="UP000011859"/>
    </source>
</evidence>
<dbReference type="KEGG" id="rhd:R2APBS1_0493"/>
<evidence type="ECO:0000313" key="1">
    <source>
        <dbReference type="EMBL" id="AGG87663.1"/>
    </source>
</evidence>
<dbReference type="GeneID" id="72425465"/>
<dbReference type="STRING" id="666685.R2APBS1_0493"/>
<sequence length="304" mass="30856" precursor="true">MAERSATAVSKPLARHAAAAGLLRRKCACGAHVPGGGECESCKKKHAGLQRSAQRSEPPAALRTTGPLTASLMRSRFGGDFSRIRVNGANVPMARADDGGRKMDIDVRTVRHNAAARLGALQQAGEQPKENEGAGAGGIMRTAQVTPPPGIMGPVGPGSGAGGCSFAIHYENVRNTGCGANCGAQIEYDVTGVTATGSGCPATLNGLRVTESVTTDNGCGPGGVTTGAGCPIEEHPPLLPGHGIIRNCHDTYALCGPNAAFGTAGCSETYTQKLSVGGTLAETRTIRFVITKSGSSCSGTVTRT</sequence>
<protein>
    <submittedName>
        <fullName evidence="1">Uncharacterized protein</fullName>
    </submittedName>
</protein>
<dbReference type="RefSeq" id="WP_015446721.1">
    <property type="nucleotide sequence ID" value="NC_020541.1"/>
</dbReference>
<dbReference type="HOGENOM" id="CLU_914916_0_0_6"/>
<dbReference type="OrthoDB" id="5959139at2"/>
<name>M4NDW2_9GAMM</name>
<organism evidence="1 2">
    <name type="scientific">Rhodanobacter denitrificans</name>
    <dbReference type="NCBI Taxonomy" id="666685"/>
    <lineage>
        <taxon>Bacteria</taxon>
        <taxon>Pseudomonadati</taxon>
        <taxon>Pseudomonadota</taxon>
        <taxon>Gammaproteobacteria</taxon>
        <taxon>Lysobacterales</taxon>
        <taxon>Rhodanobacteraceae</taxon>
        <taxon>Rhodanobacter</taxon>
    </lineage>
</organism>
<dbReference type="Proteomes" id="UP000011859">
    <property type="component" value="Chromosome"/>
</dbReference>
<proteinExistence type="predicted"/>
<keyword evidence="2" id="KW-1185">Reference proteome</keyword>
<gene>
    <name evidence="1" type="ORF">R2APBS1_0493</name>
</gene>